<dbReference type="Proteomes" id="UP000827549">
    <property type="component" value="Chromosome 2"/>
</dbReference>
<feature type="region of interest" description="Disordered" evidence="1">
    <location>
        <begin position="1"/>
        <end position="44"/>
    </location>
</feature>
<evidence type="ECO:0000256" key="1">
    <source>
        <dbReference type="SAM" id="MobiDB-lite"/>
    </source>
</evidence>
<feature type="compositionally biased region" description="Pro residues" evidence="1">
    <location>
        <begin position="29"/>
        <end position="43"/>
    </location>
</feature>
<feature type="compositionally biased region" description="Pro residues" evidence="1">
    <location>
        <begin position="1"/>
        <end position="14"/>
    </location>
</feature>
<feature type="compositionally biased region" description="Polar residues" evidence="1">
    <location>
        <begin position="171"/>
        <end position="183"/>
    </location>
</feature>
<dbReference type="EMBL" id="CP086715">
    <property type="protein sequence ID" value="WOO78824.1"/>
    <property type="molecule type" value="Genomic_DNA"/>
</dbReference>
<feature type="region of interest" description="Disordered" evidence="1">
    <location>
        <begin position="169"/>
        <end position="199"/>
    </location>
</feature>
<dbReference type="RefSeq" id="XP_062624856.1">
    <property type="nucleotide sequence ID" value="XM_062768872.1"/>
</dbReference>
<feature type="compositionally biased region" description="Low complexity" evidence="1">
    <location>
        <begin position="134"/>
        <end position="149"/>
    </location>
</feature>
<dbReference type="GeneID" id="87805612"/>
<name>A0AAF1BJV6_9TREE</name>
<feature type="compositionally biased region" description="Basic and acidic residues" evidence="1">
    <location>
        <begin position="187"/>
        <end position="199"/>
    </location>
</feature>
<proteinExistence type="predicted"/>
<organism evidence="2 3">
    <name type="scientific">Vanrija pseudolonga</name>
    <dbReference type="NCBI Taxonomy" id="143232"/>
    <lineage>
        <taxon>Eukaryota</taxon>
        <taxon>Fungi</taxon>
        <taxon>Dikarya</taxon>
        <taxon>Basidiomycota</taxon>
        <taxon>Agaricomycotina</taxon>
        <taxon>Tremellomycetes</taxon>
        <taxon>Trichosporonales</taxon>
        <taxon>Trichosporonaceae</taxon>
        <taxon>Vanrija</taxon>
    </lineage>
</organism>
<feature type="compositionally biased region" description="Low complexity" evidence="1">
    <location>
        <begin position="15"/>
        <end position="28"/>
    </location>
</feature>
<feature type="region of interest" description="Disordered" evidence="1">
    <location>
        <begin position="108"/>
        <end position="157"/>
    </location>
</feature>
<sequence>MESRPHPPQSPPQPATQTQSHPTTSTSTTPPPPTRTPTTPTPIPADLVSYIASILHDARQQRTLANLARTSTTAYSVAAPLLYRDLLVTHHGVGALFDLAGVTPPPPIGIGTSFPSSSPDTSTLLSFPPPTPAPTTTRESPTRPRTAAAGTGSHGNHAQLPAALSELRLSPPSQSDATVSRNNGPKLETDPPARGSRPQDRRIAALAHVRHLTIRSLPPDHVCAGLARAAAARLEAAGDQNVRHGLTALTQLEPGDHQVDPALAVGNRLLPIDTTEVSLLFPRLRTVTLLPDAIDAVRTWTPYDYSRPRNPPLLEALAASSRPTHLCFAFRLVPSTDWETHRDLTLSGQYQLVKRIALLTAQWPLESVTYHDLVFQVPPSIPHTTNIYDFAPHVVPHPYFARRFRFPTRADAVHIPGPEWTIRPWQMAIAIKNLLPSGGDADAALVDTRWVFRNVGGHILSKEQRDDDDSTGVWFEEIEAMSHSSLITGLRRDLPSRDGIDDADVDKVFAKVVYERTAKTQTTIRYQASTACSRWQV</sequence>
<dbReference type="AlphaFoldDB" id="A0AAF1BJV6"/>
<evidence type="ECO:0000313" key="2">
    <source>
        <dbReference type="EMBL" id="WOO78824.1"/>
    </source>
</evidence>
<protein>
    <submittedName>
        <fullName evidence="2">Uncharacterized protein</fullName>
    </submittedName>
</protein>
<accession>A0AAF1BJV6</accession>
<feature type="compositionally biased region" description="Low complexity" evidence="1">
    <location>
        <begin position="109"/>
        <end position="126"/>
    </location>
</feature>
<keyword evidence="3" id="KW-1185">Reference proteome</keyword>
<evidence type="ECO:0000313" key="3">
    <source>
        <dbReference type="Proteomes" id="UP000827549"/>
    </source>
</evidence>
<gene>
    <name evidence="2" type="ORF">LOC62_02G002364</name>
</gene>
<reference evidence="2" key="1">
    <citation type="submission" date="2023-10" db="EMBL/GenBank/DDBJ databases">
        <authorList>
            <person name="Noh H."/>
        </authorList>
    </citation>
    <scope>NUCLEOTIDE SEQUENCE</scope>
    <source>
        <strain evidence="2">DUCC4014</strain>
    </source>
</reference>